<sequence>MNLLFTRQSNAKICHFIFNFRVLLMTKNYGIGAGTFCLFLSATVLAHVGIFYAIQEEATFKMKPQFQRSMRKISFPFAMKEPEKIVNISSAAKGKRIAYLVSIGNKRLTHSRPICETVCGTDFRGYIKSIAHSLCDDNDEQLLVFLSKVIVEIRLVLNLKKDL</sequence>
<feature type="transmembrane region" description="Helical" evidence="1">
    <location>
        <begin position="29"/>
        <end position="54"/>
    </location>
</feature>
<dbReference type="AlphaFoldDB" id="A0A1A9UV88"/>
<dbReference type="VEuPathDB" id="VectorBase:GAUT016764"/>
<protein>
    <submittedName>
        <fullName evidence="2">Uncharacterized protein</fullName>
    </submittedName>
</protein>
<organism evidence="2 3">
    <name type="scientific">Glossina austeni</name>
    <name type="common">Savannah tsetse fly</name>
    <dbReference type="NCBI Taxonomy" id="7395"/>
    <lineage>
        <taxon>Eukaryota</taxon>
        <taxon>Metazoa</taxon>
        <taxon>Ecdysozoa</taxon>
        <taxon>Arthropoda</taxon>
        <taxon>Hexapoda</taxon>
        <taxon>Insecta</taxon>
        <taxon>Pterygota</taxon>
        <taxon>Neoptera</taxon>
        <taxon>Endopterygota</taxon>
        <taxon>Diptera</taxon>
        <taxon>Brachycera</taxon>
        <taxon>Muscomorpha</taxon>
        <taxon>Hippoboscoidea</taxon>
        <taxon>Glossinidae</taxon>
        <taxon>Glossina</taxon>
    </lineage>
</organism>
<accession>A0A1A9UV88</accession>
<evidence type="ECO:0000313" key="2">
    <source>
        <dbReference type="EnsemblMetazoa" id="GAUT016764-PA"/>
    </source>
</evidence>
<dbReference type="EnsemblMetazoa" id="GAUT016764-RA">
    <property type="protein sequence ID" value="GAUT016764-PA"/>
    <property type="gene ID" value="GAUT016764"/>
</dbReference>
<reference evidence="2" key="1">
    <citation type="submission" date="2020-05" db="UniProtKB">
        <authorList>
            <consortium name="EnsemblMetazoa"/>
        </authorList>
    </citation>
    <scope>IDENTIFICATION</scope>
    <source>
        <strain evidence="2">TTRI</strain>
    </source>
</reference>
<keyword evidence="1" id="KW-0472">Membrane</keyword>
<keyword evidence="1" id="KW-0812">Transmembrane</keyword>
<evidence type="ECO:0000313" key="3">
    <source>
        <dbReference type="Proteomes" id="UP000078200"/>
    </source>
</evidence>
<proteinExistence type="predicted"/>
<name>A0A1A9UV88_GLOAU</name>
<evidence type="ECO:0000256" key="1">
    <source>
        <dbReference type="SAM" id="Phobius"/>
    </source>
</evidence>
<dbReference type="Proteomes" id="UP000078200">
    <property type="component" value="Unassembled WGS sequence"/>
</dbReference>
<keyword evidence="1" id="KW-1133">Transmembrane helix</keyword>
<keyword evidence="3" id="KW-1185">Reference proteome</keyword>